<accession>A0AAN0MN79</accession>
<reference evidence="1 2" key="1">
    <citation type="submission" date="2021-12" db="EMBL/GenBank/DDBJ databases">
        <title>Complete genome sequence of Phytobacter diazotrophicus TA9734.</title>
        <authorList>
            <person name="Kubota H."/>
            <person name="Nakayama Y."/>
            <person name="Ariyoshi T."/>
        </authorList>
    </citation>
    <scope>NUCLEOTIDE SEQUENCE [LARGE SCALE GENOMIC DNA]</scope>
    <source>
        <strain evidence="1 2">TA9734</strain>
    </source>
</reference>
<gene>
    <name evidence="1" type="ORF">PDTA9734_43790</name>
</gene>
<name>A0AAN0MN79_9ENTR</name>
<proteinExistence type="predicted"/>
<sequence>MKSKNPNEVDLTLGGNNCHSYTIELDNVKNEQVVILSAGCFCDFVDEKNYPFSNEVFDWITSIKNLINKYASKYDVPPIAIAGCLANEYNTRFSKEYTLLKSLFDGMQDSIIPIDGCDPVECLLPKDPNTEQNIAVFELLSGRKIEKKENTVNRKLEEEYQVLKKTDPNNELRRSNKQRLFYAVAGDYGKGNISLRTAYDMYDKYNGEFDKKMSRLDILRYIVTDEGAVKFTTIYLYDAKMKLAQYVHGHPPRRYEAVLVTYFKQGHSYINSYLENIRKSGENRPIGPGEGCGICKQRERFAEILGVQIKKLILQG</sequence>
<evidence type="ECO:0000313" key="1">
    <source>
        <dbReference type="EMBL" id="BDD52892.1"/>
    </source>
</evidence>
<dbReference type="KEGG" id="parl:PEC302110_40100"/>
<dbReference type="Proteomes" id="UP001320460">
    <property type="component" value="Chromosome"/>
</dbReference>
<evidence type="ECO:0000313" key="2">
    <source>
        <dbReference type="Proteomes" id="UP001320460"/>
    </source>
</evidence>
<organism evidence="1 2">
    <name type="scientific">Phytobacter diazotrophicus</name>
    <dbReference type="NCBI Taxonomy" id="395631"/>
    <lineage>
        <taxon>Bacteria</taxon>
        <taxon>Pseudomonadati</taxon>
        <taxon>Pseudomonadota</taxon>
        <taxon>Gammaproteobacteria</taxon>
        <taxon>Enterobacterales</taxon>
        <taxon>Enterobacteriaceae</taxon>
        <taxon>Phytobacter</taxon>
    </lineage>
</organism>
<dbReference type="GO" id="GO:0016020">
    <property type="term" value="C:membrane"/>
    <property type="evidence" value="ECO:0007669"/>
    <property type="project" value="InterPro"/>
</dbReference>
<dbReference type="RefSeq" id="WP_041852652.1">
    <property type="nucleotide sequence ID" value="NZ_AP025334.1"/>
</dbReference>
<dbReference type="AlphaFoldDB" id="A0AAN0MN79"/>
<dbReference type="EMBL" id="AP025334">
    <property type="protein sequence ID" value="BDD52892.1"/>
    <property type="molecule type" value="Genomic_DNA"/>
</dbReference>
<protein>
    <submittedName>
        <fullName evidence="1">Uncharacterized protein</fullName>
    </submittedName>
</protein>
<keyword evidence="2" id="KW-1185">Reference proteome</keyword>